<dbReference type="Proteomes" id="UP000711995">
    <property type="component" value="Unassembled WGS sequence"/>
</dbReference>
<name>A0A968G9Z5_9SPIO</name>
<evidence type="ECO:0008006" key="4">
    <source>
        <dbReference type="Google" id="ProtNLM"/>
    </source>
</evidence>
<reference evidence="2 3" key="1">
    <citation type="submission" date="2020-03" db="EMBL/GenBank/DDBJ databases">
        <title>Spirochaetal bacteria isolated from arthropods constitute a novel genus Entomospira genus novum within the order Spirochaetales.</title>
        <authorList>
            <person name="Grana-Miraglia L."/>
            <person name="Sikutova S."/>
            <person name="Fingerle V."/>
            <person name="Sing A."/>
            <person name="Castillo-Ramirez S."/>
            <person name="Margos G."/>
            <person name="Rudolf I."/>
        </authorList>
    </citation>
    <scope>NUCLEOTIDE SEQUENCE [LARGE SCALE GENOMIC DNA]</scope>
    <source>
        <strain evidence="2 3">BR193</strain>
    </source>
</reference>
<dbReference type="EMBL" id="JAATLJ010000001">
    <property type="protein sequence ID" value="NIZ40540.1"/>
    <property type="molecule type" value="Genomic_DNA"/>
</dbReference>
<keyword evidence="1" id="KW-0732">Signal</keyword>
<organism evidence="2 3">
    <name type="scientific">Entomospira entomophila</name>
    <dbReference type="NCBI Taxonomy" id="2719988"/>
    <lineage>
        <taxon>Bacteria</taxon>
        <taxon>Pseudomonadati</taxon>
        <taxon>Spirochaetota</taxon>
        <taxon>Spirochaetia</taxon>
        <taxon>Spirochaetales</taxon>
        <taxon>Spirochaetaceae</taxon>
        <taxon>Entomospira</taxon>
    </lineage>
</organism>
<accession>A0A968G9Z5</accession>
<comment type="caution">
    <text evidence="2">The sequence shown here is derived from an EMBL/GenBank/DDBJ whole genome shotgun (WGS) entry which is preliminary data.</text>
</comment>
<keyword evidence="3" id="KW-1185">Reference proteome</keyword>
<proteinExistence type="predicted"/>
<evidence type="ECO:0000313" key="2">
    <source>
        <dbReference type="EMBL" id="NIZ40540.1"/>
    </source>
</evidence>
<protein>
    <recommendedName>
        <fullName evidence="4">Bacterial surface antigen (D15) domain-containing protein</fullName>
    </recommendedName>
</protein>
<gene>
    <name evidence="2" type="ORF">HCT14_03295</name>
</gene>
<evidence type="ECO:0000256" key="1">
    <source>
        <dbReference type="SAM" id="SignalP"/>
    </source>
</evidence>
<evidence type="ECO:0000313" key="3">
    <source>
        <dbReference type="Proteomes" id="UP000711995"/>
    </source>
</evidence>
<dbReference type="RefSeq" id="WP_167700133.1">
    <property type="nucleotide sequence ID" value="NZ_CP118174.1"/>
</dbReference>
<dbReference type="AlphaFoldDB" id="A0A968G9Z5"/>
<feature type="chain" id="PRO_5037331995" description="Bacterial surface antigen (D15) domain-containing protein" evidence="1">
    <location>
        <begin position="22"/>
        <end position="472"/>
    </location>
</feature>
<sequence>MRKRKLLIVMLLIVLSMIAHAQESEEKKGFVVPTFQHEFSISAAVDFRGWAGPRLSGVESLNGKKGAKGDLYAGAKFGSETYIGFNYQYGPYAGASIHLGFGADVGNIINDSFNSVSIGLRQALGWVDPLGLLGKNQYVGVKITAGYLYYEAKAGVNIPDWQGGPATKFEMGTNSTISRARQHDVLALRIDTPINAVKDFKLNFAVLTDLDFSRANNGWSIMTEVTAKDIRFAKWGTFGINAHYHHWQGGDNFDPEKTYTYAKIMDGRGLFGSHLVGGSTNLKFLLPQKVSITAGFVGDYQWYFGDHLISVYDDFDMNTESAKVISKDYGYRKGSFAFETGINVTYPNWFILNTAYVSRVDSSYGFSYDESVKGRQSHAFISTRLDLTMLEKRANIMFFGGVSIGLFEARTGFWDQVGRIGWEVGVRYRPTSQINIRAGWHMGSNFIGTIAAPGPKTRDGQFYLRFLWSMGA</sequence>
<feature type="signal peptide" evidence="1">
    <location>
        <begin position="1"/>
        <end position="21"/>
    </location>
</feature>